<evidence type="ECO:0000256" key="19">
    <source>
        <dbReference type="ARBA" id="ARBA00023170"/>
    </source>
</evidence>
<evidence type="ECO:0000256" key="17">
    <source>
        <dbReference type="ARBA" id="ARBA00022989"/>
    </source>
</evidence>
<evidence type="ECO:0000256" key="14">
    <source>
        <dbReference type="ARBA" id="ARBA00022741"/>
    </source>
</evidence>
<dbReference type="EC" id="2.7.11.1" evidence="4"/>
<keyword evidence="12 25" id="KW-0732">Signal</keyword>
<evidence type="ECO:0000256" key="3">
    <source>
        <dbReference type="ARBA" id="ARBA00009592"/>
    </source>
</evidence>
<keyword evidence="19 27" id="KW-0675">Receptor</keyword>
<keyword evidence="18 24" id="KW-0472">Membrane</keyword>
<dbReference type="Gene3D" id="3.30.200.20">
    <property type="entry name" value="Phosphorylase Kinase, domain 1"/>
    <property type="match status" value="1"/>
</dbReference>
<comment type="subcellular location">
    <subcellularLocation>
        <location evidence="1">Cell membrane</location>
        <topology evidence="1">Single-pass membrane protein</topology>
    </subcellularLocation>
</comment>
<dbReference type="Pfam" id="PF13855">
    <property type="entry name" value="LRR_8"/>
    <property type="match status" value="3"/>
</dbReference>
<keyword evidence="5" id="KW-1003">Cell membrane</keyword>
<evidence type="ECO:0000256" key="23">
    <source>
        <dbReference type="PROSITE-ProRule" id="PRU10141"/>
    </source>
</evidence>
<feature type="transmembrane region" description="Helical" evidence="24">
    <location>
        <begin position="601"/>
        <end position="622"/>
    </location>
</feature>
<dbReference type="InterPro" id="IPR008271">
    <property type="entry name" value="Ser/Thr_kinase_AS"/>
</dbReference>
<dbReference type="FunFam" id="3.80.10.10:FF:000095">
    <property type="entry name" value="LRR receptor-like serine/threonine-protein kinase GSO1"/>
    <property type="match status" value="1"/>
</dbReference>
<dbReference type="EMBL" id="JAMFTS010000001">
    <property type="protein sequence ID" value="KAJ4816468.1"/>
    <property type="molecule type" value="Genomic_DNA"/>
</dbReference>
<evidence type="ECO:0000313" key="27">
    <source>
        <dbReference type="EMBL" id="KAJ4816468.1"/>
    </source>
</evidence>
<evidence type="ECO:0000256" key="6">
    <source>
        <dbReference type="ARBA" id="ARBA00022527"/>
    </source>
</evidence>
<evidence type="ECO:0000256" key="2">
    <source>
        <dbReference type="ARBA" id="ARBA00008684"/>
    </source>
</evidence>
<dbReference type="InterPro" id="IPR003591">
    <property type="entry name" value="Leu-rich_rpt_typical-subtyp"/>
</dbReference>
<proteinExistence type="inferred from homology"/>
<keyword evidence="8" id="KW-0433">Leucine-rich repeat</keyword>
<comment type="catalytic activity">
    <reaction evidence="22">
        <text>L-seryl-[protein] + ATP = O-phospho-L-seryl-[protein] + ADP + H(+)</text>
        <dbReference type="Rhea" id="RHEA:17989"/>
        <dbReference type="Rhea" id="RHEA-COMP:9863"/>
        <dbReference type="Rhea" id="RHEA-COMP:11604"/>
        <dbReference type="ChEBI" id="CHEBI:15378"/>
        <dbReference type="ChEBI" id="CHEBI:29999"/>
        <dbReference type="ChEBI" id="CHEBI:30616"/>
        <dbReference type="ChEBI" id="CHEBI:83421"/>
        <dbReference type="ChEBI" id="CHEBI:456216"/>
        <dbReference type="EC" id="2.7.11.1"/>
    </reaction>
</comment>
<dbReference type="FunFam" id="3.80.10.10:FF:000676">
    <property type="entry name" value="LRR receptor-like serine/threonine-protein kinase FLS2"/>
    <property type="match status" value="1"/>
</dbReference>
<evidence type="ECO:0000256" key="25">
    <source>
        <dbReference type="SAM" id="SignalP"/>
    </source>
</evidence>
<dbReference type="SMART" id="SM00220">
    <property type="entry name" value="S_TKc"/>
    <property type="match status" value="1"/>
</dbReference>
<dbReference type="InterPro" id="IPR001245">
    <property type="entry name" value="Ser-Thr/Tyr_kinase_cat_dom"/>
</dbReference>
<keyword evidence="11 24" id="KW-0812">Transmembrane</keyword>
<dbReference type="InterPro" id="IPR000719">
    <property type="entry name" value="Prot_kinase_dom"/>
</dbReference>
<dbReference type="Pfam" id="PF07714">
    <property type="entry name" value="PK_Tyr_Ser-Thr"/>
    <property type="match status" value="1"/>
</dbReference>
<dbReference type="PROSITE" id="PS51450">
    <property type="entry name" value="LRR"/>
    <property type="match status" value="2"/>
</dbReference>
<keyword evidence="28" id="KW-1185">Reference proteome</keyword>
<evidence type="ECO:0000256" key="5">
    <source>
        <dbReference type="ARBA" id="ARBA00022475"/>
    </source>
</evidence>
<organism evidence="27 28">
    <name type="scientific">Rhynchospora pubera</name>
    <dbReference type="NCBI Taxonomy" id="906938"/>
    <lineage>
        <taxon>Eukaryota</taxon>
        <taxon>Viridiplantae</taxon>
        <taxon>Streptophyta</taxon>
        <taxon>Embryophyta</taxon>
        <taxon>Tracheophyta</taxon>
        <taxon>Spermatophyta</taxon>
        <taxon>Magnoliopsida</taxon>
        <taxon>Liliopsida</taxon>
        <taxon>Poales</taxon>
        <taxon>Cyperaceae</taxon>
        <taxon>Cyperoideae</taxon>
        <taxon>Rhynchosporeae</taxon>
        <taxon>Rhynchospora</taxon>
    </lineage>
</organism>
<dbReference type="InterPro" id="IPR032675">
    <property type="entry name" value="LRR_dom_sf"/>
</dbReference>
<keyword evidence="20" id="KW-0325">Glycoprotein</keyword>
<dbReference type="Gene3D" id="1.10.510.10">
    <property type="entry name" value="Transferase(Phosphotransferase) domain 1"/>
    <property type="match status" value="1"/>
</dbReference>
<dbReference type="GO" id="GO:0005886">
    <property type="term" value="C:plasma membrane"/>
    <property type="evidence" value="ECO:0007669"/>
    <property type="project" value="UniProtKB-SubCell"/>
</dbReference>
<feature type="domain" description="Protein kinase" evidence="26">
    <location>
        <begin position="664"/>
        <end position="961"/>
    </location>
</feature>
<dbReference type="InterPro" id="IPR013210">
    <property type="entry name" value="LRR_N_plant-typ"/>
</dbReference>
<sequence>MIKMVNVLFSFFLFLLFHFSHAVDAEVETNGTSTDHAALLSFRSSITADPNNALGNWNSTNHCNWTGITCHPLKHRVSQVILTGQSLEGNINPAISSLSFLTVLDLSSNFFSGSIPADLGMLSRLQQLSLSDNLFTGPIPPELGFLPKLFYVDMSGNMLSGFIPDTLFCNSTSLQYIDLSNNSLTGEIPYWNQCQLPNLRFLLLWSNYLRGPIPQSLSNSSILQWIDLESNYLTGGLPSNVFDKLPLLQSLYLSYNNLSTPDSHANLGPFFASLRNSTKLQEIELAGNNLHGWVSPLIGQVSPSLRQLHLEDNQFSGPIPATISFLVNLTYLNLSNNNINGSIPPDLCRLQKLERLYLMNNELTGEIPPAIGDITHLGLVDFSGNNLSGTIPNTFANLTQLRRLVLHHNQLSGMIPSSLGNCVNLEILDLSYNKLAGSIPTELAALSSLKLYLNLSNNVLEGQIPLELSKMEDVLAIDLSSNNLSGAIPPQLGSCVALENLNLSSNRFSGPLPGSVAALPYLQVLDVSHNRLVGKLPPSLQASATIEQLNVSFNNFSGEVSSEGIFANLRVDSFLGNSGLCGSIPGLSRCRTKSLLHRRTFLPVIATLAGTTFVLLFIVLFIRSSKKPTIESFKTKSFIDIDEEKEYDYPRITYRQLVEATKGFSESRLIGAGHFGQVYEGTLHDKTRIAVKVLDTRNGGVEISGSFKRECQVLKRTRHRNLIRVITTCSRPDFKALVLPLMPNGSLETYLYPPDGPSRGLYLHELLSILIDVAEGMAYLHHYSPVKVVHCDLKPSNVLLDDDMRAVVSDFGIAKLVRERGDENSFLAESAPCNSMTGLLQGSIGYIAPEYGLGGNPSIKGDVYSFGVLILELISGKRPTDTMFHEGLTLPDWVKNQYPHDIDAIISRAHLRDPPLLSNPIYYNKLKRDILVELVELGLVCTQTSPAMRPAMVDAVHEITILKEDLEKHGGFETSDQSGCTLDSSFD</sequence>
<evidence type="ECO:0000256" key="22">
    <source>
        <dbReference type="ARBA" id="ARBA00048679"/>
    </source>
</evidence>
<dbReference type="GO" id="GO:0005524">
    <property type="term" value="F:ATP binding"/>
    <property type="evidence" value="ECO:0007669"/>
    <property type="project" value="UniProtKB-UniRule"/>
</dbReference>
<dbReference type="SUPFAM" id="SSF56112">
    <property type="entry name" value="Protein kinase-like (PK-like)"/>
    <property type="match status" value="1"/>
</dbReference>
<keyword evidence="10" id="KW-0808">Transferase</keyword>
<dbReference type="GO" id="GO:0009742">
    <property type="term" value="P:brassinosteroid mediated signaling pathway"/>
    <property type="evidence" value="ECO:0007669"/>
    <property type="project" value="UniProtKB-KW"/>
</dbReference>
<comment type="catalytic activity">
    <reaction evidence="21">
        <text>L-threonyl-[protein] + ATP = O-phospho-L-threonyl-[protein] + ADP + H(+)</text>
        <dbReference type="Rhea" id="RHEA:46608"/>
        <dbReference type="Rhea" id="RHEA-COMP:11060"/>
        <dbReference type="Rhea" id="RHEA-COMP:11605"/>
        <dbReference type="ChEBI" id="CHEBI:15378"/>
        <dbReference type="ChEBI" id="CHEBI:30013"/>
        <dbReference type="ChEBI" id="CHEBI:30616"/>
        <dbReference type="ChEBI" id="CHEBI:61977"/>
        <dbReference type="ChEBI" id="CHEBI:456216"/>
        <dbReference type="EC" id="2.7.11.1"/>
    </reaction>
</comment>
<evidence type="ECO:0000256" key="21">
    <source>
        <dbReference type="ARBA" id="ARBA00047899"/>
    </source>
</evidence>
<evidence type="ECO:0000256" key="1">
    <source>
        <dbReference type="ARBA" id="ARBA00004162"/>
    </source>
</evidence>
<evidence type="ECO:0000256" key="11">
    <source>
        <dbReference type="ARBA" id="ARBA00022692"/>
    </source>
</evidence>
<dbReference type="Pfam" id="PF08263">
    <property type="entry name" value="LRRNT_2"/>
    <property type="match status" value="1"/>
</dbReference>
<protein>
    <recommendedName>
        <fullName evidence="4">non-specific serine/threonine protein kinase</fullName>
        <ecNumber evidence="4">2.7.11.1</ecNumber>
    </recommendedName>
</protein>
<dbReference type="InterPro" id="IPR017441">
    <property type="entry name" value="Protein_kinase_ATP_BS"/>
</dbReference>
<evidence type="ECO:0000256" key="7">
    <source>
        <dbReference type="ARBA" id="ARBA00022553"/>
    </source>
</evidence>
<dbReference type="Pfam" id="PF00560">
    <property type="entry name" value="LRR_1"/>
    <property type="match status" value="7"/>
</dbReference>
<dbReference type="InterPro" id="IPR001611">
    <property type="entry name" value="Leu-rich_rpt"/>
</dbReference>
<evidence type="ECO:0000256" key="10">
    <source>
        <dbReference type="ARBA" id="ARBA00022679"/>
    </source>
</evidence>
<dbReference type="GO" id="GO:0004674">
    <property type="term" value="F:protein serine/threonine kinase activity"/>
    <property type="evidence" value="ECO:0007669"/>
    <property type="project" value="UniProtKB-KW"/>
</dbReference>
<gene>
    <name evidence="27" type="ORF">LUZ62_029034</name>
</gene>
<dbReference type="SMART" id="SM00369">
    <property type="entry name" value="LRR_TYP"/>
    <property type="match status" value="8"/>
</dbReference>
<evidence type="ECO:0000256" key="12">
    <source>
        <dbReference type="ARBA" id="ARBA00022729"/>
    </source>
</evidence>
<name>A0AAV8HNU7_9POAL</name>
<evidence type="ECO:0000256" key="18">
    <source>
        <dbReference type="ARBA" id="ARBA00023136"/>
    </source>
</evidence>
<dbReference type="FunFam" id="1.10.510.10:FF:000358">
    <property type="entry name" value="Putative leucine-rich repeat receptor-like serine/threonine-protein kinase"/>
    <property type="match status" value="1"/>
</dbReference>
<evidence type="ECO:0000256" key="9">
    <source>
        <dbReference type="ARBA" id="ARBA00022626"/>
    </source>
</evidence>
<keyword evidence="7" id="KW-0597">Phosphoprotein</keyword>
<dbReference type="Gene3D" id="3.80.10.10">
    <property type="entry name" value="Ribonuclease Inhibitor"/>
    <property type="match status" value="3"/>
</dbReference>
<feature type="chain" id="PRO_5043339306" description="non-specific serine/threonine protein kinase" evidence="25">
    <location>
        <begin position="26"/>
        <end position="987"/>
    </location>
</feature>
<keyword evidence="6" id="KW-0723">Serine/threonine-protein kinase</keyword>
<evidence type="ECO:0000256" key="8">
    <source>
        <dbReference type="ARBA" id="ARBA00022614"/>
    </source>
</evidence>
<feature type="binding site" evidence="23">
    <location>
        <position position="692"/>
    </location>
    <ligand>
        <name>ATP</name>
        <dbReference type="ChEBI" id="CHEBI:30616"/>
    </ligand>
</feature>
<evidence type="ECO:0000259" key="26">
    <source>
        <dbReference type="PROSITE" id="PS50011"/>
    </source>
</evidence>
<keyword evidence="17 24" id="KW-1133">Transmembrane helix</keyword>
<dbReference type="InterPro" id="IPR051716">
    <property type="entry name" value="Plant_RL_S/T_kinase"/>
</dbReference>
<dbReference type="PANTHER" id="PTHR48053">
    <property type="entry name" value="LEUCINE RICH REPEAT FAMILY PROTEIN, EXPRESSED"/>
    <property type="match status" value="1"/>
</dbReference>
<evidence type="ECO:0000256" key="24">
    <source>
        <dbReference type="SAM" id="Phobius"/>
    </source>
</evidence>
<keyword evidence="15 27" id="KW-0418">Kinase</keyword>
<evidence type="ECO:0000256" key="16">
    <source>
        <dbReference type="ARBA" id="ARBA00022840"/>
    </source>
</evidence>
<dbReference type="PANTHER" id="PTHR48053:SF151">
    <property type="entry name" value="OS02G0216000 PROTEIN"/>
    <property type="match status" value="1"/>
</dbReference>
<evidence type="ECO:0000256" key="15">
    <source>
        <dbReference type="ARBA" id="ARBA00022777"/>
    </source>
</evidence>
<keyword evidence="13" id="KW-0677">Repeat</keyword>
<accession>A0AAV8HNU7</accession>
<comment type="similarity">
    <text evidence="3">Belongs to the RLP family.</text>
</comment>
<keyword evidence="9" id="KW-1070">Brassinosteroid signaling pathway</keyword>
<dbReference type="FunFam" id="3.80.10.10:FF:000111">
    <property type="entry name" value="LRR receptor-like serine/threonine-protein kinase ERECTA"/>
    <property type="match status" value="1"/>
</dbReference>
<keyword evidence="16 23" id="KW-0067">ATP-binding</keyword>
<keyword evidence="14 23" id="KW-0547">Nucleotide-binding</keyword>
<comment type="similarity">
    <text evidence="2">Belongs to the protein kinase superfamily. Ser/Thr protein kinase family.</text>
</comment>
<dbReference type="Proteomes" id="UP001140206">
    <property type="component" value="Chromosome 1"/>
</dbReference>
<dbReference type="AlphaFoldDB" id="A0AAV8HNU7"/>
<feature type="signal peptide" evidence="25">
    <location>
        <begin position="1"/>
        <end position="25"/>
    </location>
</feature>
<dbReference type="FunFam" id="3.30.200.20:FF:000543">
    <property type="entry name" value="Putative leucine-rich repeat receptor-like serine/threonine-protein kinase"/>
    <property type="match status" value="1"/>
</dbReference>
<dbReference type="InterPro" id="IPR011009">
    <property type="entry name" value="Kinase-like_dom_sf"/>
</dbReference>
<evidence type="ECO:0000256" key="4">
    <source>
        <dbReference type="ARBA" id="ARBA00012513"/>
    </source>
</evidence>
<evidence type="ECO:0000313" key="28">
    <source>
        <dbReference type="Proteomes" id="UP001140206"/>
    </source>
</evidence>
<evidence type="ECO:0000256" key="13">
    <source>
        <dbReference type="ARBA" id="ARBA00022737"/>
    </source>
</evidence>
<dbReference type="PRINTS" id="PR00019">
    <property type="entry name" value="LEURICHRPT"/>
</dbReference>
<dbReference type="PROSITE" id="PS00107">
    <property type="entry name" value="PROTEIN_KINASE_ATP"/>
    <property type="match status" value="1"/>
</dbReference>
<comment type="caution">
    <text evidence="27">The sequence shown here is derived from an EMBL/GenBank/DDBJ whole genome shotgun (WGS) entry which is preliminary data.</text>
</comment>
<dbReference type="SUPFAM" id="SSF52058">
    <property type="entry name" value="L domain-like"/>
    <property type="match status" value="2"/>
</dbReference>
<dbReference type="PROSITE" id="PS00108">
    <property type="entry name" value="PROTEIN_KINASE_ST"/>
    <property type="match status" value="1"/>
</dbReference>
<dbReference type="PROSITE" id="PS50011">
    <property type="entry name" value="PROTEIN_KINASE_DOM"/>
    <property type="match status" value="1"/>
</dbReference>
<reference evidence="27" key="1">
    <citation type="submission" date="2022-08" db="EMBL/GenBank/DDBJ databases">
        <authorList>
            <person name="Marques A."/>
        </authorList>
    </citation>
    <scope>NUCLEOTIDE SEQUENCE</scope>
    <source>
        <strain evidence="27">RhyPub2mFocal</strain>
        <tissue evidence="27">Leaves</tissue>
    </source>
</reference>
<evidence type="ECO:0000256" key="20">
    <source>
        <dbReference type="ARBA" id="ARBA00023180"/>
    </source>
</evidence>